<dbReference type="Proteomes" id="UP001314170">
    <property type="component" value="Unassembled WGS sequence"/>
</dbReference>
<keyword evidence="3" id="KW-0687">Ribonucleoprotein</keyword>
<evidence type="ECO:0000313" key="5">
    <source>
        <dbReference type="Proteomes" id="UP001314170"/>
    </source>
</evidence>
<accession>A0AAV1S2U8</accession>
<dbReference type="GO" id="GO:1990904">
    <property type="term" value="C:ribonucleoprotein complex"/>
    <property type="evidence" value="ECO:0007669"/>
    <property type="project" value="UniProtKB-KW"/>
</dbReference>
<dbReference type="PANTHER" id="PTHR11502">
    <property type="entry name" value="40S RIBOSOMAL PROTEIN S6"/>
    <property type="match status" value="1"/>
</dbReference>
<dbReference type="InterPro" id="IPR018282">
    <property type="entry name" value="Ribosomal_eS6_CS"/>
</dbReference>
<gene>
    <name evidence="4" type="ORF">DCAF_LOCUS17569</name>
</gene>
<protein>
    <submittedName>
        <fullName evidence="4">Uncharacterized protein</fullName>
    </submittedName>
</protein>
<dbReference type="GO" id="GO:0005840">
    <property type="term" value="C:ribosome"/>
    <property type="evidence" value="ECO:0007669"/>
    <property type="project" value="UniProtKB-KW"/>
</dbReference>
<evidence type="ECO:0000313" key="4">
    <source>
        <dbReference type="EMBL" id="CAK7343944.1"/>
    </source>
</evidence>
<dbReference type="EMBL" id="CAWUPB010001160">
    <property type="protein sequence ID" value="CAK7343944.1"/>
    <property type="molecule type" value="Genomic_DNA"/>
</dbReference>
<comment type="caution">
    <text evidence="4">The sequence shown here is derived from an EMBL/GenBank/DDBJ whole genome shotgun (WGS) entry which is preliminary data.</text>
</comment>
<comment type="similarity">
    <text evidence="1">Belongs to the eukaryotic ribosomal protein eS6 family.</text>
</comment>
<keyword evidence="5" id="KW-1185">Reference proteome</keyword>
<dbReference type="GO" id="GO:0003735">
    <property type="term" value="F:structural constituent of ribosome"/>
    <property type="evidence" value="ECO:0007669"/>
    <property type="project" value="InterPro"/>
</dbReference>
<evidence type="ECO:0000256" key="3">
    <source>
        <dbReference type="ARBA" id="ARBA00023274"/>
    </source>
</evidence>
<sequence length="163" mass="18562">MTRSFGHFLTRGSRKRSAEMLLGEKFKGYVFKMMGGCDKQGFPMKQGALTLGRVRILLHRGTPCFHGYGRRNGERRRNSVRGITMMASHLFTEFKICVFRKIFTECYKTHYIIQFGKLIIGCTHLTTGQHTITFDFSYSFAKGSTIKTICRLCKIGNVPNGAN</sequence>
<evidence type="ECO:0000256" key="1">
    <source>
        <dbReference type="ARBA" id="ARBA00009312"/>
    </source>
</evidence>
<dbReference type="GO" id="GO:0006412">
    <property type="term" value="P:translation"/>
    <property type="evidence" value="ECO:0007669"/>
    <property type="project" value="InterPro"/>
</dbReference>
<organism evidence="4 5">
    <name type="scientific">Dovyalis caffra</name>
    <dbReference type="NCBI Taxonomy" id="77055"/>
    <lineage>
        <taxon>Eukaryota</taxon>
        <taxon>Viridiplantae</taxon>
        <taxon>Streptophyta</taxon>
        <taxon>Embryophyta</taxon>
        <taxon>Tracheophyta</taxon>
        <taxon>Spermatophyta</taxon>
        <taxon>Magnoliopsida</taxon>
        <taxon>eudicotyledons</taxon>
        <taxon>Gunneridae</taxon>
        <taxon>Pentapetalae</taxon>
        <taxon>rosids</taxon>
        <taxon>fabids</taxon>
        <taxon>Malpighiales</taxon>
        <taxon>Salicaceae</taxon>
        <taxon>Flacourtieae</taxon>
        <taxon>Dovyalis</taxon>
    </lineage>
</organism>
<dbReference type="AlphaFoldDB" id="A0AAV1S2U8"/>
<dbReference type="Pfam" id="PF01092">
    <property type="entry name" value="Ribosomal_S6e"/>
    <property type="match status" value="1"/>
</dbReference>
<dbReference type="SMART" id="SM01405">
    <property type="entry name" value="Ribosomal_S6e"/>
    <property type="match status" value="1"/>
</dbReference>
<proteinExistence type="inferred from homology"/>
<dbReference type="PROSITE" id="PS00578">
    <property type="entry name" value="RIBOSOMAL_S6E"/>
    <property type="match status" value="1"/>
</dbReference>
<keyword evidence="2" id="KW-0689">Ribosomal protein</keyword>
<name>A0AAV1S2U8_9ROSI</name>
<reference evidence="4 5" key="1">
    <citation type="submission" date="2024-01" db="EMBL/GenBank/DDBJ databases">
        <authorList>
            <person name="Waweru B."/>
        </authorList>
    </citation>
    <scope>NUCLEOTIDE SEQUENCE [LARGE SCALE GENOMIC DNA]</scope>
</reference>
<evidence type="ECO:0000256" key="2">
    <source>
        <dbReference type="ARBA" id="ARBA00022980"/>
    </source>
</evidence>
<dbReference type="InterPro" id="IPR001377">
    <property type="entry name" value="Ribosomal_eS6"/>
</dbReference>